<protein>
    <submittedName>
        <fullName evidence="1">Uncharacterized protein</fullName>
    </submittedName>
</protein>
<sequence length="168" mass="17963">MGEFTVGYSTYSGYISPGANKIKYYPFTMPNKGIPLRGYIKTYLADGAKFKVAIYNASDKLLAESDEGTVAGAGIVTSGPAYFTGQQPVIDPGTIKLAHNMNLGRYGIGPAGGAGHQWYNYTYSSWPGTLSTGTNISAPLVVWVVFDEVFDDSANLGAGFYVRQKGSE</sequence>
<organism evidence="1">
    <name type="scientific">marine sediment metagenome</name>
    <dbReference type="NCBI Taxonomy" id="412755"/>
    <lineage>
        <taxon>unclassified sequences</taxon>
        <taxon>metagenomes</taxon>
        <taxon>ecological metagenomes</taxon>
    </lineage>
</organism>
<dbReference type="AlphaFoldDB" id="X1FH41"/>
<dbReference type="EMBL" id="BARU01012728">
    <property type="protein sequence ID" value="GAH44282.1"/>
    <property type="molecule type" value="Genomic_DNA"/>
</dbReference>
<gene>
    <name evidence="1" type="ORF">S03H2_23328</name>
</gene>
<reference evidence="1" key="1">
    <citation type="journal article" date="2014" name="Front. Microbiol.">
        <title>High frequency of phylogenetically diverse reductive dehalogenase-homologous genes in deep subseafloor sedimentary metagenomes.</title>
        <authorList>
            <person name="Kawai M."/>
            <person name="Futagami T."/>
            <person name="Toyoda A."/>
            <person name="Takaki Y."/>
            <person name="Nishi S."/>
            <person name="Hori S."/>
            <person name="Arai W."/>
            <person name="Tsubouchi T."/>
            <person name="Morono Y."/>
            <person name="Uchiyama I."/>
            <person name="Ito T."/>
            <person name="Fujiyama A."/>
            <person name="Inagaki F."/>
            <person name="Takami H."/>
        </authorList>
    </citation>
    <scope>NUCLEOTIDE SEQUENCE</scope>
    <source>
        <strain evidence="1">Expedition CK06-06</strain>
    </source>
</reference>
<evidence type="ECO:0000313" key="1">
    <source>
        <dbReference type="EMBL" id="GAH44282.1"/>
    </source>
</evidence>
<proteinExistence type="predicted"/>
<comment type="caution">
    <text evidence="1">The sequence shown here is derived from an EMBL/GenBank/DDBJ whole genome shotgun (WGS) entry which is preliminary data.</text>
</comment>
<accession>X1FH41</accession>
<feature type="non-terminal residue" evidence="1">
    <location>
        <position position="168"/>
    </location>
</feature>
<name>X1FH41_9ZZZZ</name>